<feature type="region of interest" description="Disordered" evidence="1">
    <location>
        <begin position="171"/>
        <end position="195"/>
    </location>
</feature>
<dbReference type="EMBL" id="MLYV02000834">
    <property type="protein sequence ID" value="PSR76826.1"/>
    <property type="molecule type" value="Genomic_DNA"/>
</dbReference>
<evidence type="ECO:0000256" key="1">
    <source>
        <dbReference type="SAM" id="MobiDB-lite"/>
    </source>
</evidence>
<name>A0A2R6NV21_9APHY</name>
<feature type="compositionally biased region" description="Polar residues" evidence="1">
    <location>
        <begin position="1"/>
        <end position="10"/>
    </location>
</feature>
<evidence type="ECO:0000313" key="3">
    <source>
        <dbReference type="Proteomes" id="UP000186601"/>
    </source>
</evidence>
<proteinExistence type="predicted"/>
<dbReference type="OrthoDB" id="2745278at2759"/>
<feature type="region of interest" description="Disordered" evidence="1">
    <location>
        <begin position="1"/>
        <end position="21"/>
    </location>
</feature>
<organism evidence="2 3">
    <name type="scientific">Hermanssonia centrifuga</name>
    <dbReference type="NCBI Taxonomy" id="98765"/>
    <lineage>
        <taxon>Eukaryota</taxon>
        <taxon>Fungi</taxon>
        <taxon>Dikarya</taxon>
        <taxon>Basidiomycota</taxon>
        <taxon>Agaricomycotina</taxon>
        <taxon>Agaricomycetes</taxon>
        <taxon>Polyporales</taxon>
        <taxon>Meruliaceae</taxon>
        <taxon>Hermanssonia</taxon>
    </lineage>
</organism>
<protein>
    <submittedName>
        <fullName evidence="2">Uncharacterized protein</fullName>
    </submittedName>
</protein>
<feature type="compositionally biased region" description="Polar residues" evidence="1">
    <location>
        <begin position="185"/>
        <end position="194"/>
    </location>
</feature>
<reference evidence="2 3" key="1">
    <citation type="submission" date="2018-02" db="EMBL/GenBank/DDBJ databases">
        <title>Genome sequence of the basidiomycete white-rot fungus Phlebia centrifuga.</title>
        <authorList>
            <person name="Granchi Z."/>
            <person name="Peng M."/>
            <person name="de Vries R.P."/>
            <person name="Hilden K."/>
            <person name="Makela M.R."/>
            <person name="Grigoriev I."/>
            <person name="Riley R."/>
        </authorList>
    </citation>
    <scope>NUCLEOTIDE SEQUENCE [LARGE SCALE GENOMIC DNA]</scope>
    <source>
        <strain evidence="2 3">FBCC195</strain>
    </source>
</reference>
<feature type="compositionally biased region" description="Basic and acidic residues" evidence="1">
    <location>
        <begin position="12"/>
        <end position="21"/>
    </location>
</feature>
<sequence length="321" mass="35773">MPCGSKTQMPSVEDRYRTSQEKGEQLNRQLLELTEALRLFRMIEENEKAITKELESRLARAELECDLSYSSQFSFDGRDTLCSWREGKILDDVIEVFGVDIKDLTSIPTILSPNKQVELAGVLQALPDRPASREEQPVPKGSSKKTIPDFWKQMIVSLTPNVSLNDICRMKSPSAPRGHSEEEQVSLSDQTTNPAAPLIPAELKASAETKKRPKRVLALERAKREAAVNLKALPHKARRKLKSSRAPGTASKKSLAYTGNAIRSMANGLGTIGARWNSDKFRGERLHESETWPDALHNYLTASSSRPVQRDVLVGSDVYGF</sequence>
<accession>A0A2R6NV21</accession>
<evidence type="ECO:0000313" key="2">
    <source>
        <dbReference type="EMBL" id="PSR76826.1"/>
    </source>
</evidence>
<dbReference type="AlphaFoldDB" id="A0A2R6NV21"/>
<comment type="caution">
    <text evidence="2">The sequence shown here is derived from an EMBL/GenBank/DDBJ whole genome shotgun (WGS) entry which is preliminary data.</text>
</comment>
<dbReference type="Proteomes" id="UP000186601">
    <property type="component" value="Unassembled WGS sequence"/>
</dbReference>
<gene>
    <name evidence="2" type="ORF">PHLCEN_2v8207</name>
</gene>
<keyword evidence="3" id="KW-1185">Reference proteome</keyword>